<evidence type="ECO:0000313" key="4">
    <source>
        <dbReference type="Proteomes" id="UP000316726"/>
    </source>
</evidence>
<keyword evidence="4" id="KW-1185">Reference proteome</keyword>
<feature type="chain" id="PRO_5023087624" evidence="2">
    <location>
        <begin position="20"/>
        <end position="314"/>
    </location>
</feature>
<dbReference type="Proteomes" id="UP000316726">
    <property type="component" value="Chromosome 17"/>
</dbReference>
<feature type="transmembrane region" description="Helical" evidence="1">
    <location>
        <begin position="256"/>
        <end position="280"/>
    </location>
</feature>
<evidence type="ECO:0000256" key="1">
    <source>
        <dbReference type="SAM" id="Phobius"/>
    </source>
</evidence>
<gene>
    <name evidence="3" type="ORF">A3770_17p80610</name>
</gene>
<protein>
    <submittedName>
        <fullName evidence="3">Uncharacterized protein</fullName>
    </submittedName>
</protein>
<keyword evidence="2" id="KW-0732">Signal</keyword>
<sequence length="314" mass="35174">MACIPLALLVLCLASQSRALAWAAPAEYFKLKVFDERECKPRLETTRVSIFPTNTCLYVQGMRLTYNTTTEKLEVYTSSGVHDRSGCVRANLVNEVPVMVGQCEVLDEEGSLFAEVVTSFSAGEYQLEQDENIVSAFTSCTRPEFGYYAFALFKEGVCYSYTLDKDGWLSETFTAQVKDDGVIYVVKTDYKDLYCSGQSRATEYIVGECAVGHFIYSTSDQPQQVFGQDSPNTANPFSDDQPNGWSVAGRAAGKGFGTFLVGVLVLLVLIPLVVGGVILWRRMKKRKSDKYFFYEMDKQVLASEDEDEYRPPEY</sequence>
<organism evidence="3 4">
    <name type="scientific">Chloropicon primus</name>
    <dbReference type="NCBI Taxonomy" id="1764295"/>
    <lineage>
        <taxon>Eukaryota</taxon>
        <taxon>Viridiplantae</taxon>
        <taxon>Chlorophyta</taxon>
        <taxon>Chloropicophyceae</taxon>
        <taxon>Chloropicales</taxon>
        <taxon>Chloropicaceae</taxon>
        <taxon>Chloropicon</taxon>
    </lineage>
</organism>
<dbReference type="AlphaFoldDB" id="A0A5B8MY65"/>
<accession>A0A5B8MY65</accession>
<reference evidence="3 4" key="1">
    <citation type="submission" date="2018-07" db="EMBL/GenBank/DDBJ databases">
        <title>The complete nuclear genome of the prasinophyte Chloropicon primus (CCMP1205).</title>
        <authorList>
            <person name="Pombert J.-F."/>
            <person name="Otis C."/>
            <person name="Turmel M."/>
            <person name="Lemieux C."/>
        </authorList>
    </citation>
    <scope>NUCLEOTIDE SEQUENCE [LARGE SCALE GENOMIC DNA]</scope>
    <source>
        <strain evidence="3 4">CCMP1205</strain>
    </source>
</reference>
<evidence type="ECO:0000313" key="3">
    <source>
        <dbReference type="EMBL" id="QDZ25543.1"/>
    </source>
</evidence>
<evidence type="ECO:0000256" key="2">
    <source>
        <dbReference type="SAM" id="SignalP"/>
    </source>
</evidence>
<keyword evidence="1" id="KW-1133">Transmembrane helix</keyword>
<keyword evidence="1" id="KW-0472">Membrane</keyword>
<keyword evidence="1" id="KW-0812">Transmembrane</keyword>
<proteinExistence type="predicted"/>
<name>A0A5B8MY65_9CHLO</name>
<dbReference type="EMBL" id="CP031050">
    <property type="protein sequence ID" value="QDZ25543.1"/>
    <property type="molecule type" value="Genomic_DNA"/>
</dbReference>
<feature type="signal peptide" evidence="2">
    <location>
        <begin position="1"/>
        <end position="19"/>
    </location>
</feature>